<name>A0ABN9PT89_9DINO</name>
<keyword evidence="8" id="KW-1185">Reference proteome</keyword>
<evidence type="ECO:0000256" key="5">
    <source>
        <dbReference type="SAM" id="MobiDB-lite"/>
    </source>
</evidence>
<feature type="domain" description="RanBP2-type" evidence="6">
    <location>
        <begin position="28"/>
        <end position="47"/>
    </location>
</feature>
<dbReference type="EMBL" id="CAUYUJ010001237">
    <property type="protein sequence ID" value="CAK0794972.1"/>
    <property type="molecule type" value="Genomic_DNA"/>
</dbReference>
<keyword evidence="4" id="KW-0175">Coiled coil</keyword>
<feature type="region of interest" description="Disordered" evidence="5">
    <location>
        <begin position="340"/>
        <end position="364"/>
    </location>
</feature>
<comment type="caution">
    <text evidence="7">The sequence shown here is derived from an EMBL/GenBank/DDBJ whole genome shotgun (WGS) entry which is preliminary data.</text>
</comment>
<proteinExistence type="predicted"/>
<evidence type="ECO:0000256" key="3">
    <source>
        <dbReference type="ARBA" id="ARBA00022833"/>
    </source>
</evidence>
<dbReference type="InterPro" id="IPR001876">
    <property type="entry name" value="Znf_RanBP2"/>
</dbReference>
<keyword evidence="3" id="KW-0862">Zinc</keyword>
<gene>
    <name evidence="7" type="ORF">PCOR1329_LOCUS4784</name>
</gene>
<sequence>MQNTRQVMSPWAAHHGAHGAQAWQKWWWQCGACQGWNQCAVKTCRTCGIKKSRAQSVSPQGAPAPAAAGQLVGQAPEPFHTQSVDKDRAIERAAHIGKIRHLESALAALPEADASLAPARSALETQLTTEKKAVTATRSVASQIEGCEQAVERARGRLSRHRQALADASAGIAKEEAAMREMEGGLVKLRSQMAVTVSTPVDSIQAASAALNSLLGDMQSSSVVPPAHVQQAQQQVALLLEGVQKIAAAAQGASAAQGNGPKWVGDGSVRLHNRSEAAGGCSPSGARPSGEPSPSAHKDCSGARPAVRCRQLAGSRPGGSPSRGGGPWRGATAAQTLTSIAREGGGRGYADNEPPAGEGRRPPCCGRPAAATLALAFKGHILILSGGRRSLSDSGRFRDADASHIKGTNNTPSAYCAGIGTQVALPGFVGAYCA</sequence>
<feature type="coiled-coil region" evidence="4">
    <location>
        <begin position="144"/>
        <end position="192"/>
    </location>
</feature>
<evidence type="ECO:0000313" key="7">
    <source>
        <dbReference type="EMBL" id="CAK0794972.1"/>
    </source>
</evidence>
<feature type="region of interest" description="Disordered" evidence="5">
    <location>
        <begin position="311"/>
        <end position="330"/>
    </location>
</feature>
<accession>A0ABN9PT89</accession>
<reference evidence="7" key="1">
    <citation type="submission" date="2023-10" db="EMBL/GenBank/DDBJ databases">
        <authorList>
            <person name="Chen Y."/>
            <person name="Shah S."/>
            <person name="Dougan E. K."/>
            <person name="Thang M."/>
            <person name="Chan C."/>
        </authorList>
    </citation>
    <scope>NUCLEOTIDE SEQUENCE [LARGE SCALE GENOMIC DNA]</scope>
</reference>
<dbReference type="PROSITE" id="PS01358">
    <property type="entry name" value="ZF_RANBP2_1"/>
    <property type="match status" value="1"/>
</dbReference>
<feature type="region of interest" description="Disordered" evidence="5">
    <location>
        <begin position="274"/>
        <end position="305"/>
    </location>
</feature>
<keyword evidence="2" id="KW-0863">Zinc-finger</keyword>
<evidence type="ECO:0000256" key="1">
    <source>
        <dbReference type="ARBA" id="ARBA00022723"/>
    </source>
</evidence>
<protein>
    <recommendedName>
        <fullName evidence="6">RanBP2-type domain-containing protein</fullName>
    </recommendedName>
</protein>
<evidence type="ECO:0000256" key="2">
    <source>
        <dbReference type="ARBA" id="ARBA00022771"/>
    </source>
</evidence>
<evidence type="ECO:0000256" key="4">
    <source>
        <dbReference type="SAM" id="Coils"/>
    </source>
</evidence>
<dbReference type="Proteomes" id="UP001189429">
    <property type="component" value="Unassembled WGS sequence"/>
</dbReference>
<evidence type="ECO:0000259" key="6">
    <source>
        <dbReference type="PROSITE" id="PS01358"/>
    </source>
</evidence>
<organism evidence="7 8">
    <name type="scientific">Prorocentrum cordatum</name>
    <dbReference type="NCBI Taxonomy" id="2364126"/>
    <lineage>
        <taxon>Eukaryota</taxon>
        <taxon>Sar</taxon>
        <taxon>Alveolata</taxon>
        <taxon>Dinophyceae</taxon>
        <taxon>Prorocentrales</taxon>
        <taxon>Prorocentraceae</taxon>
        <taxon>Prorocentrum</taxon>
    </lineage>
</organism>
<keyword evidence="1" id="KW-0479">Metal-binding</keyword>
<evidence type="ECO:0000313" key="8">
    <source>
        <dbReference type="Proteomes" id="UP001189429"/>
    </source>
</evidence>